<evidence type="ECO:0000313" key="2">
    <source>
        <dbReference type="Proteomes" id="UP000695007"/>
    </source>
</evidence>
<dbReference type="InterPro" id="IPR029058">
    <property type="entry name" value="AB_hydrolase_fold"/>
</dbReference>
<dbReference type="KEGG" id="csol:105367393"/>
<dbReference type="Gene3D" id="3.40.50.1820">
    <property type="entry name" value="alpha/beta hydrolase"/>
    <property type="match status" value="1"/>
</dbReference>
<proteinExistence type="predicted"/>
<dbReference type="SUPFAM" id="SSF53474">
    <property type="entry name" value="alpha/beta-Hydrolases"/>
    <property type="match status" value="1"/>
</dbReference>
<evidence type="ECO:0000259" key="1">
    <source>
        <dbReference type="Pfam" id="PF00561"/>
    </source>
</evidence>
<dbReference type="PANTHER" id="PTHR46331:SF2">
    <property type="entry name" value="VALACYCLOVIR HYDROLASE"/>
    <property type="match status" value="1"/>
</dbReference>
<organism evidence="2 3">
    <name type="scientific">Ceratosolen solmsi marchali</name>
    <dbReference type="NCBI Taxonomy" id="326594"/>
    <lineage>
        <taxon>Eukaryota</taxon>
        <taxon>Metazoa</taxon>
        <taxon>Ecdysozoa</taxon>
        <taxon>Arthropoda</taxon>
        <taxon>Hexapoda</taxon>
        <taxon>Insecta</taxon>
        <taxon>Pterygota</taxon>
        <taxon>Neoptera</taxon>
        <taxon>Endopterygota</taxon>
        <taxon>Hymenoptera</taxon>
        <taxon>Apocrita</taxon>
        <taxon>Proctotrupomorpha</taxon>
        <taxon>Chalcidoidea</taxon>
        <taxon>Agaonidae</taxon>
        <taxon>Agaoninae</taxon>
        <taxon>Ceratosolen</taxon>
    </lineage>
</organism>
<dbReference type="GeneID" id="105367393"/>
<dbReference type="RefSeq" id="XP_011504390.1">
    <property type="nucleotide sequence ID" value="XM_011506088.1"/>
</dbReference>
<dbReference type="Pfam" id="PF00561">
    <property type="entry name" value="Abhydrolase_1"/>
    <property type="match status" value="1"/>
</dbReference>
<dbReference type="GO" id="GO:0017171">
    <property type="term" value="F:serine hydrolase activity"/>
    <property type="evidence" value="ECO:0007669"/>
    <property type="project" value="TreeGrafter"/>
</dbReference>
<dbReference type="PANTHER" id="PTHR46331">
    <property type="entry name" value="VALACYCLOVIR HYDROLASE"/>
    <property type="match status" value="1"/>
</dbReference>
<name>A0AAJ6YU10_9HYME</name>
<keyword evidence="3" id="KW-0378">Hydrolase</keyword>
<reference evidence="3" key="1">
    <citation type="submission" date="2025-08" db="UniProtKB">
        <authorList>
            <consortium name="RefSeq"/>
        </authorList>
    </citation>
    <scope>IDENTIFICATION</scope>
</reference>
<sequence>MWKRIKYFSKFFIKNRESRNISRHMTTSTLNSVNETTKIEERKIKIDDVDINYLRTGIGSHPVLLLPGAMGSIWTDFKPQIDYLDKRKLTIICWDAPGYGKSRPPNRTFPLDFFRRDAAWACNLMKTLGYEEFSLLGWSDGGITALILAANYSKNIRKLIVTGTNAYIAPEELKIYEKIRNIDSWSNKMKTPFISLYGEEYFRRIWSDWVDGMKNIYDEKDGDICKSDLPKIKCPTLIIHGIKDAVVLREHPDYLKANISNSRMEIFQAGAHNLHLRYPDEFNALVSQFLTE</sequence>
<keyword evidence="2" id="KW-1185">Reference proteome</keyword>
<protein>
    <submittedName>
        <fullName evidence="3">Valacyclovir hydrolase isoform X1</fullName>
    </submittedName>
</protein>
<gene>
    <name evidence="3" type="primary">LOC105367393</name>
</gene>
<feature type="domain" description="AB hydrolase-1" evidence="1">
    <location>
        <begin position="62"/>
        <end position="170"/>
    </location>
</feature>
<dbReference type="AlphaFoldDB" id="A0AAJ6YU10"/>
<dbReference type="Proteomes" id="UP000695007">
    <property type="component" value="Unplaced"/>
</dbReference>
<accession>A0AAJ6YU10</accession>
<evidence type="ECO:0000313" key="3">
    <source>
        <dbReference type="RefSeq" id="XP_011504390.1"/>
    </source>
</evidence>
<dbReference type="InterPro" id="IPR000073">
    <property type="entry name" value="AB_hydrolase_1"/>
</dbReference>